<reference evidence="2" key="1">
    <citation type="journal article" date="2018" name="PLoS Negl. Trop. Dis.">
        <title>An insight into the salivary gland and fat body transcriptome of Panstrongylus lignarius (Hemiptera: Heteroptera), the main vector of Chagas disease in Peru.</title>
        <authorList>
            <person name="Nevoa J.C."/>
            <person name="Mendes M.T."/>
            <person name="da Silva M.V."/>
            <person name="Soares S.C."/>
            <person name="Oliveira C.J.F."/>
            <person name="Ribeiro J.M.C."/>
        </authorList>
    </citation>
    <scope>NUCLEOTIDE SEQUENCE</scope>
</reference>
<feature type="signal peptide" evidence="1">
    <location>
        <begin position="1"/>
        <end position="17"/>
    </location>
</feature>
<evidence type="ECO:0000313" key="2">
    <source>
        <dbReference type="EMBL" id="JAW14049.1"/>
    </source>
</evidence>
<proteinExistence type="predicted"/>
<organism evidence="2">
    <name type="scientific">Panstrongylus lignarius</name>
    <dbReference type="NCBI Taxonomy" id="156445"/>
    <lineage>
        <taxon>Eukaryota</taxon>
        <taxon>Metazoa</taxon>
        <taxon>Ecdysozoa</taxon>
        <taxon>Arthropoda</taxon>
        <taxon>Hexapoda</taxon>
        <taxon>Insecta</taxon>
        <taxon>Pterygota</taxon>
        <taxon>Neoptera</taxon>
        <taxon>Paraneoptera</taxon>
        <taxon>Hemiptera</taxon>
        <taxon>Heteroptera</taxon>
        <taxon>Panheteroptera</taxon>
        <taxon>Cimicomorpha</taxon>
        <taxon>Reduviidae</taxon>
        <taxon>Triatominae</taxon>
        <taxon>Panstrongylus</taxon>
    </lineage>
</organism>
<accession>A0A224Y0U6</accession>
<dbReference type="EMBL" id="GFTR01002377">
    <property type="protein sequence ID" value="JAW14049.1"/>
    <property type="molecule type" value="Transcribed_RNA"/>
</dbReference>
<keyword evidence="1" id="KW-0732">Signal</keyword>
<sequence length="140" mass="15052">MKLSLLVYIYIISVSKSFLFHHIGGGHCVVVCKVRDDCLGKPAAEAVGVLSSPLYSMTHFLFLIGSGGSNAARIASSNTFFSPFWVRAEHSTYLTALSSLASFSPCSKVIGFCLFFANFSIVPASSLKSICVPTNRKGVF</sequence>
<dbReference type="AlphaFoldDB" id="A0A224Y0U6"/>
<protein>
    <submittedName>
        <fullName evidence="2">Putative secreted protein</fullName>
    </submittedName>
</protein>
<evidence type="ECO:0000256" key="1">
    <source>
        <dbReference type="SAM" id="SignalP"/>
    </source>
</evidence>
<feature type="chain" id="PRO_5012081598" evidence="1">
    <location>
        <begin position="18"/>
        <end position="140"/>
    </location>
</feature>
<name>A0A224Y0U6_9HEMI</name>